<dbReference type="PANTHER" id="PTHR11247">
    <property type="entry name" value="PALMITOYL-PROTEIN THIOESTERASE/DOLICHYLDIPHOSPHATASE 1"/>
    <property type="match status" value="1"/>
</dbReference>
<dbReference type="GeneID" id="94294446"/>
<dbReference type="RefSeq" id="XP_067767847.1">
    <property type="nucleotide sequence ID" value="XM_067904365.1"/>
</dbReference>
<evidence type="ECO:0000313" key="2">
    <source>
        <dbReference type="EMBL" id="KAH0577074.1"/>
    </source>
</evidence>
<dbReference type="AlphaFoldDB" id="A0A9P8LZH2"/>
<dbReference type="EMBL" id="AUWU02000001">
    <property type="protein sequence ID" value="KAH0577074.1"/>
    <property type="molecule type" value="Genomic_DNA"/>
</dbReference>
<gene>
    <name evidence="2" type="ORF">SS50377_20423</name>
</gene>
<evidence type="ECO:0000256" key="1">
    <source>
        <dbReference type="ARBA" id="ARBA00022801"/>
    </source>
</evidence>
<reference evidence="2 3" key="1">
    <citation type="journal article" date="2014" name="PLoS Genet.">
        <title>The Genome of Spironucleus salmonicida Highlights a Fish Pathogen Adapted to Fluctuating Environments.</title>
        <authorList>
            <person name="Xu F."/>
            <person name="Jerlstrom-Hultqvist J."/>
            <person name="Einarsson E."/>
            <person name="Astvaldsson A."/>
            <person name="Svard S.G."/>
            <person name="Andersson J.O."/>
        </authorList>
    </citation>
    <scope>NUCLEOTIDE SEQUENCE [LARGE SCALE GENOMIC DNA]</scope>
    <source>
        <strain evidence="2 3">ATCC 50377</strain>
    </source>
</reference>
<dbReference type="KEGG" id="ssao:94294446"/>
<dbReference type="Proteomes" id="UP000018208">
    <property type="component" value="Unassembled WGS sequence"/>
</dbReference>
<keyword evidence="3" id="KW-1185">Reference proteome</keyword>
<dbReference type="GO" id="GO:0016790">
    <property type="term" value="F:thiolester hydrolase activity"/>
    <property type="evidence" value="ECO:0007669"/>
    <property type="project" value="TreeGrafter"/>
</dbReference>
<dbReference type="OrthoDB" id="10263094at2759"/>
<comment type="caution">
    <text evidence="2">The sequence shown here is derived from an EMBL/GenBank/DDBJ whole genome shotgun (WGS) entry which is preliminary data.</text>
</comment>
<dbReference type="Gene3D" id="3.40.50.1820">
    <property type="entry name" value="alpha/beta hydrolase"/>
    <property type="match status" value="1"/>
</dbReference>
<protein>
    <submittedName>
        <fullName evidence="2">Palmitoyl-protein thioesterase</fullName>
    </submittedName>
</protein>
<organism evidence="2 3">
    <name type="scientific">Spironucleus salmonicida</name>
    <dbReference type="NCBI Taxonomy" id="348837"/>
    <lineage>
        <taxon>Eukaryota</taxon>
        <taxon>Metamonada</taxon>
        <taxon>Diplomonadida</taxon>
        <taxon>Hexamitidae</taxon>
        <taxon>Hexamitinae</taxon>
        <taxon>Spironucleus</taxon>
    </lineage>
</organism>
<dbReference type="Pfam" id="PF02089">
    <property type="entry name" value="Palm_thioest"/>
    <property type="match status" value="1"/>
</dbReference>
<sequence>MFVTLLAQYPIVLIHGFDSSAHYLEYMKEVIQEQIPDATVINCEIGNGRWDSIFMEISQQIKLLAECISENSATQGGYIGVGHSQGGYLMRALLEEYNHKMAPMVRFISLSSPQGGFFCGVKSLCKGNYLPTFVQKLLFYLQYKDFAQSRLSPAQYWRNPYKLKAYAKKARSLPVMDNIRDYNIQRKINFMSVDRVILFGGPLDEVISPWQSAFFGVWKDGTDGSVSLYHDREEYKQDTFGLRSMVEQGKVEFKVEKMFHGDYTTNYKFIAERLTPYLRMN</sequence>
<dbReference type="SUPFAM" id="SSF53474">
    <property type="entry name" value="alpha/beta-Hydrolases"/>
    <property type="match status" value="1"/>
</dbReference>
<dbReference type="InterPro" id="IPR029058">
    <property type="entry name" value="AB_hydrolase_fold"/>
</dbReference>
<proteinExistence type="predicted"/>
<evidence type="ECO:0000313" key="3">
    <source>
        <dbReference type="Proteomes" id="UP000018208"/>
    </source>
</evidence>
<name>A0A9P8LZH2_9EUKA</name>
<accession>A0A9P8LZH2</accession>
<dbReference type="PANTHER" id="PTHR11247:SF8">
    <property type="entry name" value="PALMITOYL-PROTEIN THIOESTERASE 1"/>
    <property type="match status" value="1"/>
</dbReference>
<dbReference type="GO" id="GO:0005764">
    <property type="term" value="C:lysosome"/>
    <property type="evidence" value="ECO:0007669"/>
    <property type="project" value="TreeGrafter"/>
</dbReference>
<keyword evidence="1" id="KW-0378">Hydrolase</keyword>